<evidence type="ECO:0000313" key="3">
    <source>
        <dbReference type="Proteomes" id="UP000199076"/>
    </source>
</evidence>
<name>A0A1G7FYY3_9EURY</name>
<proteinExistence type="predicted"/>
<evidence type="ECO:0000256" key="1">
    <source>
        <dbReference type="SAM" id="MobiDB-lite"/>
    </source>
</evidence>
<dbReference type="Proteomes" id="UP000199076">
    <property type="component" value="Unassembled WGS sequence"/>
</dbReference>
<evidence type="ECO:0000313" key="2">
    <source>
        <dbReference type="EMBL" id="SDE81042.1"/>
    </source>
</evidence>
<organism evidence="2 3">
    <name type="scientific">Halorientalis regularis</name>
    <dbReference type="NCBI Taxonomy" id="660518"/>
    <lineage>
        <taxon>Archaea</taxon>
        <taxon>Methanobacteriati</taxon>
        <taxon>Methanobacteriota</taxon>
        <taxon>Stenosarchaea group</taxon>
        <taxon>Halobacteria</taxon>
        <taxon>Halobacteriales</taxon>
        <taxon>Haloarculaceae</taxon>
        <taxon>Halorientalis</taxon>
    </lineage>
</organism>
<dbReference type="AlphaFoldDB" id="A0A1G7FYY3"/>
<protein>
    <submittedName>
        <fullName evidence="2">Uncharacterized protein</fullName>
    </submittedName>
</protein>
<keyword evidence="3" id="KW-1185">Reference proteome</keyword>
<reference evidence="3" key="1">
    <citation type="submission" date="2016-10" db="EMBL/GenBank/DDBJ databases">
        <authorList>
            <person name="Varghese N."/>
            <person name="Submissions S."/>
        </authorList>
    </citation>
    <scope>NUCLEOTIDE SEQUENCE [LARGE SCALE GENOMIC DNA]</scope>
    <source>
        <strain evidence="3">IBRC-M 10760</strain>
    </source>
</reference>
<gene>
    <name evidence="2" type="ORF">SAMN05216218_101415</name>
</gene>
<feature type="region of interest" description="Disordered" evidence="1">
    <location>
        <begin position="1"/>
        <end position="23"/>
    </location>
</feature>
<accession>A0A1G7FYY3</accession>
<dbReference type="STRING" id="660518.SAMN05216218_101415"/>
<dbReference type="EMBL" id="FNBK01000001">
    <property type="protein sequence ID" value="SDE81042.1"/>
    <property type="molecule type" value="Genomic_DNA"/>
</dbReference>
<sequence>MSDDLAQQEADEHLDGVSDGCGCTEMWEHMSEHRDEG</sequence>